<dbReference type="Proteomes" id="UP000000226">
    <property type="component" value="Chromosome 10"/>
</dbReference>
<dbReference type="EMBL" id="CM002297">
    <property type="protein sequence ID" value="ESW06111.1"/>
    <property type="molecule type" value="Genomic_DNA"/>
</dbReference>
<gene>
    <name evidence="1" type="ORF">PHAVU_010G020400g</name>
</gene>
<dbReference type="Gramene" id="ESW06111">
    <property type="protein sequence ID" value="ESW06111"/>
    <property type="gene ID" value="PHAVU_010G020400g"/>
</dbReference>
<keyword evidence="2" id="KW-1185">Reference proteome</keyword>
<dbReference type="OMA" id="EWVAWND"/>
<dbReference type="eggNOG" id="ENOG502RZ9U">
    <property type="taxonomic scope" value="Eukaryota"/>
</dbReference>
<dbReference type="PANTHER" id="PTHR39104:SF1">
    <property type="entry name" value="AMINO ACID-LIGASE"/>
    <property type="match status" value="1"/>
</dbReference>
<sequence length="265" mass="29173">MTDAVKRPFEKIITGIVNSGNEKKGKASLIVLQSEKQCLCFAIVVVLMSGNKSREILIKLLCPSLSKLAEVVAWEDQRIDLGSISRAFGLDPSTLRLNGHFISRGLDLIASSLTWNSLLSFFSSKGFSTGKHQSDALLVTGKLCKLPLKRGHESVDFQNGIGEMMESENAGNSKGVEPEAINLLKNKKLKESSSGQSCKRKQVLEGVNLFKKLKIDEEKSDIGDKTDDNSGSIARNQFTCSYASKNLKRMREDEAIVAASYKRIR</sequence>
<proteinExistence type="predicted"/>
<evidence type="ECO:0000313" key="2">
    <source>
        <dbReference type="Proteomes" id="UP000000226"/>
    </source>
</evidence>
<protein>
    <submittedName>
        <fullName evidence="1">Uncharacterized protein</fullName>
    </submittedName>
</protein>
<dbReference type="STRING" id="3885.V7APH4"/>
<name>V7APH4_PHAVU</name>
<dbReference type="OrthoDB" id="751983at2759"/>
<organism evidence="1 2">
    <name type="scientific">Phaseolus vulgaris</name>
    <name type="common">Kidney bean</name>
    <name type="synonym">French bean</name>
    <dbReference type="NCBI Taxonomy" id="3885"/>
    <lineage>
        <taxon>Eukaryota</taxon>
        <taxon>Viridiplantae</taxon>
        <taxon>Streptophyta</taxon>
        <taxon>Embryophyta</taxon>
        <taxon>Tracheophyta</taxon>
        <taxon>Spermatophyta</taxon>
        <taxon>Magnoliopsida</taxon>
        <taxon>eudicotyledons</taxon>
        <taxon>Gunneridae</taxon>
        <taxon>Pentapetalae</taxon>
        <taxon>rosids</taxon>
        <taxon>fabids</taxon>
        <taxon>Fabales</taxon>
        <taxon>Fabaceae</taxon>
        <taxon>Papilionoideae</taxon>
        <taxon>50 kb inversion clade</taxon>
        <taxon>NPAAA clade</taxon>
        <taxon>indigoferoid/millettioid clade</taxon>
        <taxon>Phaseoleae</taxon>
        <taxon>Phaseolus</taxon>
    </lineage>
</organism>
<evidence type="ECO:0000313" key="1">
    <source>
        <dbReference type="EMBL" id="ESW06111.1"/>
    </source>
</evidence>
<accession>V7APH4</accession>
<reference evidence="2" key="1">
    <citation type="journal article" date="2014" name="Nat. Genet.">
        <title>A reference genome for common bean and genome-wide analysis of dual domestications.</title>
        <authorList>
            <person name="Schmutz J."/>
            <person name="McClean P.E."/>
            <person name="Mamidi S."/>
            <person name="Wu G.A."/>
            <person name="Cannon S.B."/>
            <person name="Grimwood J."/>
            <person name="Jenkins J."/>
            <person name="Shu S."/>
            <person name="Song Q."/>
            <person name="Chavarro C."/>
            <person name="Torres-Torres M."/>
            <person name="Geffroy V."/>
            <person name="Moghaddam S.M."/>
            <person name="Gao D."/>
            <person name="Abernathy B."/>
            <person name="Barry K."/>
            <person name="Blair M."/>
            <person name="Brick M.A."/>
            <person name="Chovatia M."/>
            <person name="Gepts P."/>
            <person name="Goodstein D.M."/>
            <person name="Gonzales M."/>
            <person name="Hellsten U."/>
            <person name="Hyten D.L."/>
            <person name="Jia G."/>
            <person name="Kelly J.D."/>
            <person name="Kudrna D."/>
            <person name="Lee R."/>
            <person name="Richard M.M."/>
            <person name="Miklas P.N."/>
            <person name="Osorno J.M."/>
            <person name="Rodrigues J."/>
            <person name="Thareau V."/>
            <person name="Urrea C.A."/>
            <person name="Wang M."/>
            <person name="Yu Y."/>
            <person name="Zhang M."/>
            <person name="Wing R.A."/>
            <person name="Cregan P.B."/>
            <person name="Rokhsar D.S."/>
            <person name="Jackson S.A."/>
        </authorList>
    </citation>
    <scope>NUCLEOTIDE SEQUENCE [LARGE SCALE GENOMIC DNA]</scope>
    <source>
        <strain evidence="2">cv. G19833</strain>
    </source>
</reference>
<dbReference type="AlphaFoldDB" id="V7APH4"/>
<dbReference type="PANTHER" id="PTHR39104">
    <property type="entry name" value="AMINO ACID-LIGASE"/>
    <property type="match status" value="1"/>
</dbReference>